<dbReference type="CDD" id="cd16922">
    <property type="entry name" value="HATPase_EvgS-ArcB-TorS-like"/>
    <property type="match status" value="1"/>
</dbReference>
<dbReference type="InterPro" id="IPR035965">
    <property type="entry name" value="PAS-like_dom_sf"/>
</dbReference>
<dbReference type="EMBL" id="CP003282">
    <property type="protein sequence ID" value="AFG36388.1"/>
    <property type="molecule type" value="Genomic_DNA"/>
</dbReference>
<dbReference type="SUPFAM" id="SSF55874">
    <property type="entry name" value="ATPase domain of HSP90 chaperone/DNA topoisomerase II/histidine kinase"/>
    <property type="match status" value="1"/>
</dbReference>
<dbReference type="HOGENOM" id="CLU_000445_114_15_12"/>
<dbReference type="SMART" id="SM00388">
    <property type="entry name" value="HisKA"/>
    <property type="match status" value="1"/>
</dbReference>
<dbReference type="SUPFAM" id="SSF47384">
    <property type="entry name" value="Homodimeric domain of signal transducing histidine kinase"/>
    <property type="match status" value="1"/>
</dbReference>
<proteinExistence type="predicted"/>
<evidence type="ECO:0000256" key="5">
    <source>
        <dbReference type="SAM" id="MobiDB-lite"/>
    </source>
</evidence>
<dbReference type="OrthoDB" id="6192248at2"/>
<dbReference type="CDD" id="cd17546">
    <property type="entry name" value="REC_hyHK_CKI1_RcsC-like"/>
    <property type="match status" value="1"/>
</dbReference>
<keyword evidence="9" id="KW-0808">Transferase</keyword>
<dbReference type="SMART" id="SM00387">
    <property type="entry name" value="HATPase_c"/>
    <property type="match status" value="1"/>
</dbReference>
<dbReference type="InterPro" id="IPR036890">
    <property type="entry name" value="HATPase_C_sf"/>
</dbReference>
<dbReference type="InterPro" id="IPR003661">
    <property type="entry name" value="HisK_dim/P_dom"/>
</dbReference>
<dbReference type="CDD" id="cd00130">
    <property type="entry name" value="PAS"/>
    <property type="match status" value="1"/>
</dbReference>
<dbReference type="SMART" id="SM00448">
    <property type="entry name" value="REC"/>
    <property type="match status" value="1"/>
</dbReference>
<dbReference type="Gene3D" id="3.30.450.20">
    <property type="entry name" value="PAS domain"/>
    <property type="match status" value="1"/>
</dbReference>
<dbReference type="SUPFAM" id="SSF55785">
    <property type="entry name" value="PYP-like sensor domain (PAS domain)"/>
    <property type="match status" value="1"/>
</dbReference>
<evidence type="ECO:0000259" key="6">
    <source>
        <dbReference type="PROSITE" id="PS50109"/>
    </source>
</evidence>
<dbReference type="KEGG" id="sfc:Spiaf_0280"/>
<evidence type="ECO:0000313" key="10">
    <source>
        <dbReference type="Proteomes" id="UP000007383"/>
    </source>
</evidence>
<name>H9UFU5_SPIAZ</name>
<feature type="modified residue" description="4-aspartylphosphate" evidence="4">
    <location>
        <position position="564"/>
    </location>
</feature>
<evidence type="ECO:0000256" key="4">
    <source>
        <dbReference type="PROSITE-ProRule" id="PRU00169"/>
    </source>
</evidence>
<feature type="domain" description="Histidine kinase" evidence="6">
    <location>
        <begin position="247"/>
        <end position="471"/>
    </location>
</feature>
<dbReference type="CDD" id="cd00082">
    <property type="entry name" value="HisKA"/>
    <property type="match status" value="1"/>
</dbReference>
<dbReference type="RefSeq" id="WP_014454386.1">
    <property type="nucleotide sequence ID" value="NC_017098.1"/>
</dbReference>
<dbReference type="InterPro" id="IPR005467">
    <property type="entry name" value="His_kinase_dom"/>
</dbReference>
<dbReference type="GO" id="GO:0000155">
    <property type="term" value="F:phosphorelay sensor kinase activity"/>
    <property type="evidence" value="ECO:0007669"/>
    <property type="project" value="InterPro"/>
</dbReference>
<evidence type="ECO:0000259" key="8">
    <source>
        <dbReference type="PROSITE" id="PS50113"/>
    </source>
</evidence>
<dbReference type="InterPro" id="IPR001789">
    <property type="entry name" value="Sig_transdc_resp-reg_receiver"/>
</dbReference>
<evidence type="ECO:0000256" key="2">
    <source>
        <dbReference type="ARBA" id="ARBA00012438"/>
    </source>
</evidence>
<dbReference type="Gene3D" id="1.10.287.130">
    <property type="match status" value="1"/>
</dbReference>
<dbReference type="Pfam" id="PF02518">
    <property type="entry name" value="HATPase_c"/>
    <property type="match status" value="1"/>
</dbReference>
<evidence type="ECO:0000259" key="7">
    <source>
        <dbReference type="PROSITE" id="PS50110"/>
    </source>
</evidence>
<organism evidence="9 10">
    <name type="scientific">Spirochaeta africana (strain ATCC 700263 / DSM 8902 / Z-7692)</name>
    <dbReference type="NCBI Taxonomy" id="889378"/>
    <lineage>
        <taxon>Bacteria</taxon>
        <taxon>Pseudomonadati</taxon>
        <taxon>Spirochaetota</taxon>
        <taxon>Spirochaetia</taxon>
        <taxon>Spirochaetales</taxon>
        <taxon>Spirochaetaceae</taxon>
        <taxon>Spirochaeta</taxon>
    </lineage>
</organism>
<dbReference type="InterPro" id="IPR036097">
    <property type="entry name" value="HisK_dim/P_sf"/>
</dbReference>
<dbReference type="AlphaFoldDB" id="H9UFU5"/>
<evidence type="ECO:0000256" key="1">
    <source>
        <dbReference type="ARBA" id="ARBA00000085"/>
    </source>
</evidence>
<dbReference type="Proteomes" id="UP000007383">
    <property type="component" value="Chromosome"/>
</dbReference>
<dbReference type="PANTHER" id="PTHR45339:SF5">
    <property type="entry name" value="HISTIDINE KINASE"/>
    <property type="match status" value="1"/>
</dbReference>
<comment type="catalytic activity">
    <reaction evidence="1">
        <text>ATP + protein L-histidine = ADP + protein N-phospho-L-histidine.</text>
        <dbReference type="EC" id="2.7.13.3"/>
    </reaction>
</comment>
<dbReference type="PRINTS" id="PR00344">
    <property type="entry name" value="BCTRLSENSOR"/>
</dbReference>
<feature type="domain" description="Response regulatory" evidence="7">
    <location>
        <begin position="515"/>
        <end position="634"/>
    </location>
</feature>
<dbReference type="PANTHER" id="PTHR45339">
    <property type="entry name" value="HYBRID SIGNAL TRANSDUCTION HISTIDINE KINASE J"/>
    <property type="match status" value="1"/>
</dbReference>
<dbReference type="SUPFAM" id="SSF52172">
    <property type="entry name" value="CheY-like"/>
    <property type="match status" value="1"/>
</dbReference>
<dbReference type="PROSITE" id="PS50109">
    <property type="entry name" value="HIS_KIN"/>
    <property type="match status" value="1"/>
</dbReference>
<dbReference type="EC" id="2.7.13.3" evidence="2"/>
<feature type="region of interest" description="Disordered" evidence="5">
    <location>
        <begin position="489"/>
        <end position="511"/>
    </location>
</feature>
<evidence type="ECO:0000256" key="3">
    <source>
        <dbReference type="ARBA" id="ARBA00022553"/>
    </source>
</evidence>
<protein>
    <recommendedName>
        <fullName evidence="2">histidine kinase</fullName>
        <ecNumber evidence="2">2.7.13.3</ecNumber>
    </recommendedName>
</protein>
<dbReference type="PROSITE" id="PS50110">
    <property type="entry name" value="RESPONSE_REGULATORY"/>
    <property type="match status" value="1"/>
</dbReference>
<dbReference type="STRING" id="889378.Spiaf_0280"/>
<dbReference type="InterPro" id="IPR000700">
    <property type="entry name" value="PAS-assoc_C"/>
</dbReference>
<feature type="domain" description="PAC" evidence="8">
    <location>
        <begin position="177"/>
        <end position="229"/>
    </location>
</feature>
<dbReference type="Gene3D" id="3.30.565.10">
    <property type="entry name" value="Histidine kinase-like ATPase, C-terminal domain"/>
    <property type="match status" value="1"/>
</dbReference>
<evidence type="ECO:0000313" key="9">
    <source>
        <dbReference type="EMBL" id="AFG36388.1"/>
    </source>
</evidence>
<keyword evidence="3 4" id="KW-0597">Phosphoprotein</keyword>
<dbReference type="SMART" id="SM00091">
    <property type="entry name" value="PAS"/>
    <property type="match status" value="2"/>
</dbReference>
<dbReference type="eggNOG" id="COG0642">
    <property type="taxonomic scope" value="Bacteria"/>
</dbReference>
<feature type="compositionally biased region" description="Low complexity" evidence="5">
    <location>
        <begin position="490"/>
        <end position="511"/>
    </location>
</feature>
<keyword evidence="9" id="KW-0418">Kinase</keyword>
<accession>H9UFU5</accession>
<keyword evidence="10" id="KW-1185">Reference proteome</keyword>
<dbReference type="PROSITE" id="PS50113">
    <property type="entry name" value="PAC"/>
    <property type="match status" value="1"/>
</dbReference>
<dbReference type="Gene3D" id="3.40.50.2300">
    <property type="match status" value="1"/>
</dbReference>
<dbReference type="InterPro" id="IPR013656">
    <property type="entry name" value="PAS_4"/>
</dbReference>
<gene>
    <name evidence="9" type="ordered locus">Spiaf_0280</name>
</gene>
<reference evidence="10" key="1">
    <citation type="journal article" date="2013" name="Stand. Genomic Sci.">
        <title>Complete genome sequence of the halophilic bacterium Spirochaeta africana type strain (Z-7692(T)) from the alkaline Lake Magadi in the East African Rift.</title>
        <authorList>
            <person name="Liolos K."/>
            <person name="Abt B."/>
            <person name="Scheuner C."/>
            <person name="Teshima H."/>
            <person name="Held B."/>
            <person name="Lapidus A."/>
            <person name="Nolan M."/>
            <person name="Lucas S."/>
            <person name="Deshpande S."/>
            <person name="Cheng J.F."/>
            <person name="Tapia R."/>
            <person name="Goodwin L.A."/>
            <person name="Pitluck S."/>
            <person name="Pagani I."/>
            <person name="Ivanova N."/>
            <person name="Mavromatis K."/>
            <person name="Mikhailova N."/>
            <person name="Huntemann M."/>
            <person name="Pati A."/>
            <person name="Chen A."/>
            <person name="Palaniappan K."/>
            <person name="Land M."/>
            <person name="Rohde M."/>
            <person name="Tindall B.J."/>
            <person name="Detter J.C."/>
            <person name="Goker M."/>
            <person name="Bristow J."/>
            <person name="Eisen J.A."/>
            <person name="Markowitz V."/>
            <person name="Hugenholtz P."/>
            <person name="Woyke T."/>
            <person name="Klenk H.P."/>
            <person name="Kyrpides N.C."/>
        </authorList>
    </citation>
    <scope>NUCLEOTIDE SEQUENCE</scope>
    <source>
        <strain evidence="10">ATCC 700263 / DSM 8902 / Z-7692</strain>
    </source>
</reference>
<sequence>MKLEVQQLLDGIPFPAVGLRKDLQIAALNQPARELFGGAAAAGRRPEDLLPGIDLAALPPEGVEYRLDSRRLRIWMISPAVDCRLLILQPQHEDSPAISVSADEAQLDKIEYIISAVSDGVVYFRAADHRVVWANRSAATMLDTTRAELRGRDSNQLWHGLCLPDTAACPVERCFAAQTPYWVECSTTQGTELVAHAYPVHDEAAEFIGVVLTLRDITYRKTIEEQLQEAFDRADSANLVKDQFIANISHELRTPLNGIIGITELMLRSSLTPDQERFIGMIQQSGNRLHEVVREILAFTQLETEELRGQEIRFHLGALMRDTAEPFQARALRKGLGFRITIPAELQTWVEGQSGRLRQILRSLLDNAVKFTREGSIEVRLTQTTGEQPADGGISCEICVADTGIGIPPEYLQQIFEPFMQVEAGFRREYGGIGLGLSMAQRQARAMNTELQLASTPGRGTRVFFTMQLRRVNTATGLVDTGDVSMEYVSSARGSSPGGSSTPSPGGSAAVSGSRILVAEDDRINQRVITAILRAQGCVVETVENGRQALSVLETGDYDLVLMDLQMPEMDGLQATQIIRDPASPVRDHSIPIVAVTAFASELDRTACMDAGMDGFLGKPISAAKLLQTIREYASSGDLQKE</sequence>
<dbReference type="InterPro" id="IPR004358">
    <property type="entry name" value="Sig_transdc_His_kin-like_C"/>
</dbReference>
<dbReference type="Pfam" id="PF00072">
    <property type="entry name" value="Response_reg"/>
    <property type="match status" value="1"/>
</dbReference>
<dbReference type="InterPro" id="IPR011006">
    <property type="entry name" value="CheY-like_superfamily"/>
</dbReference>
<dbReference type="InterPro" id="IPR003594">
    <property type="entry name" value="HATPase_dom"/>
</dbReference>
<dbReference type="Pfam" id="PF08448">
    <property type="entry name" value="PAS_4"/>
    <property type="match status" value="1"/>
</dbReference>
<dbReference type="InterPro" id="IPR000014">
    <property type="entry name" value="PAS"/>
</dbReference>
<dbReference type="PATRIC" id="fig|889378.3.peg.286"/>
<dbReference type="Pfam" id="PF00512">
    <property type="entry name" value="HisKA"/>
    <property type="match status" value="1"/>
</dbReference>